<sequence>MFKTCLILYVFSFLASGGLCEKENPIVDTTNGKIEGKLLTTLLEKHEYYGFMGIPYAVPPLKELRFKPPKPIEPWDDILKTNKEKPACAQFNNNIRKEQSFGFYGSEDCLYLDIFTPALDKNNRAVIVFLYNENFVNSYNKTRDYAHDFFIEEDVVVVTISHRLAVFGFLSLEDENYPGNSGLKDVVLALEWVRDNIEIFGGDKDRITLMGSQGGAAFADLLMHSKAKPLFSAIILQSGTSSSTAPLQENLRERAFNLGEILNVSTPSQTQLIKELIEIPPKDLVSRDLHASPKDYFKETQRSVVAFGPIVEKLPDGLITEYPENSLSKIDIPIMLGFNSREGLFGSMQYLIQPVFISYLKKDFPLLLPIRLKFAFHPAKDAFQDAIEELKQYYFNGEISIKKSVPDFITYIGDAIIAYAMDYTARKYANSSSNLYYYHFDYYSSLNENKINILKQSEVQEGTWGAASGDELCYLFRCPSLKEEYLKHDKEMSEERIIQKKMVRIWTNFAKYRNPTPEKDDLLDDLKWPSYTLEKKDYLHIDKQLEIKQDLYKDKFKFWDDFISKWEKEAVDGIIHEPIRKRDEL</sequence>
<keyword evidence="2" id="KW-1185">Reference proteome</keyword>
<evidence type="ECO:0000313" key="1">
    <source>
        <dbReference type="EMBL" id="KAJ0174242.1"/>
    </source>
</evidence>
<accession>A0ACC1CRL5</accession>
<dbReference type="Proteomes" id="UP000824533">
    <property type="component" value="Linkage Group LG18"/>
</dbReference>
<protein>
    <submittedName>
        <fullName evidence="1">Uncharacterized protein</fullName>
    </submittedName>
</protein>
<proteinExistence type="predicted"/>
<reference evidence="1 2" key="1">
    <citation type="journal article" date="2021" name="Front. Genet.">
        <title>Chromosome-Level Genome Assembly Reveals Significant Gene Expansion in the Toll and IMD Signaling Pathways of Dendrolimus kikuchii.</title>
        <authorList>
            <person name="Zhou J."/>
            <person name="Wu P."/>
            <person name="Xiong Z."/>
            <person name="Liu N."/>
            <person name="Zhao N."/>
            <person name="Ji M."/>
            <person name="Qiu Y."/>
            <person name="Yang B."/>
        </authorList>
    </citation>
    <scope>NUCLEOTIDE SEQUENCE [LARGE SCALE GENOMIC DNA]</scope>
    <source>
        <strain evidence="1">Ann1</strain>
    </source>
</reference>
<evidence type="ECO:0000313" key="2">
    <source>
        <dbReference type="Proteomes" id="UP000824533"/>
    </source>
</evidence>
<organism evidence="1 2">
    <name type="scientific">Dendrolimus kikuchii</name>
    <dbReference type="NCBI Taxonomy" id="765133"/>
    <lineage>
        <taxon>Eukaryota</taxon>
        <taxon>Metazoa</taxon>
        <taxon>Ecdysozoa</taxon>
        <taxon>Arthropoda</taxon>
        <taxon>Hexapoda</taxon>
        <taxon>Insecta</taxon>
        <taxon>Pterygota</taxon>
        <taxon>Neoptera</taxon>
        <taxon>Endopterygota</taxon>
        <taxon>Lepidoptera</taxon>
        <taxon>Glossata</taxon>
        <taxon>Ditrysia</taxon>
        <taxon>Bombycoidea</taxon>
        <taxon>Lasiocampidae</taxon>
        <taxon>Dendrolimus</taxon>
    </lineage>
</organism>
<dbReference type="EMBL" id="CM034404">
    <property type="protein sequence ID" value="KAJ0174242.1"/>
    <property type="molecule type" value="Genomic_DNA"/>
</dbReference>
<comment type="caution">
    <text evidence="1">The sequence shown here is derived from an EMBL/GenBank/DDBJ whole genome shotgun (WGS) entry which is preliminary data.</text>
</comment>
<gene>
    <name evidence="1" type="ORF">K1T71_010388</name>
</gene>
<name>A0ACC1CRL5_9NEOP</name>